<organism evidence="2 3">
    <name type="scientific">Streptomyces shaanxiensis</name>
    <dbReference type="NCBI Taxonomy" id="653357"/>
    <lineage>
        <taxon>Bacteria</taxon>
        <taxon>Bacillati</taxon>
        <taxon>Actinomycetota</taxon>
        <taxon>Actinomycetes</taxon>
        <taxon>Kitasatosporales</taxon>
        <taxon>Streptomycetaceae</taxon>
        <taxon>Streptomyces</taxon>
    </lineage>
</organism>
<keyword evidence="3" id="KW-1185">Reference proteome</keyword>
<proteinExistence type="predicted"/>
<comment type="caution">
    <text evidence="2">The sequence shown here is derived from an EMBL/GenBank/DDBJ whole genome shotgun (WGS) entry which is preliminary data.</text>
</comment>
<sequence>MASYRTGSPGSPPAAPTKPHAHGHDRGNTPLQQLPHDPRQHPAGQKARRRPPPVREARHSLRAQRDNTPPPKRIRPQGGTPPNKEPTATHPPPPTSPKRTGATTATHPRVSGPTTLDGTPPGRKPDDGGRPRPRQAAHTGAT</sequence>
<evidence type="ECO:0000313" key="2">
    <source>
        <dbReference type="EMBL" id="GAA4070040.1"/>
    </source>
</evidence>
<evidence type="ECO:0000256" key="1">
    <source>
        <dbReference type="SAM" id="MobiDB-lite"/>
    </source>
</evidence>
<dbReference type="Proteomes" id="UP001499984">
    <property type="component" value="Unassembled WGS sequence"/>
</dbReference>
<feature type="compositionally biased region" description="Basic and acidic residues" evidence="1">
    <location>
        <begin position="53"/>
        <end position="65"/>
    </location>
</feature>
<accession>A0ABP7VLQ3</accession>
<feature type="compositionally biased region" description="Polar residues" evidence="1">
    <location>
        <begin position="101"/>
        <end position="116"/>
    </location>
</feature>
<gene>
    <name evidence="2" type="ORF">GCM10022233_53030</name>
</gene>
<reference evidence="3" key="1">
    <citation type="journal article" date="2019" name="Int. J. Syst. Evol. Microbiol.">
        <title>The Global Catalogue of Microorganisms (GCM) 10K type strain sequencing project: providing services to taxonomists for standard genome sequencing and annotation.</title>
        <authorList>
            <consortium name="The Broad Institute Genomics Platform"/>
            <consortium name="The Broad Institute Genome Sequencing Center for Infectious Disease"/>
            <person name="Wu L."/>
            <person name="Ma J."/>
        </authorList>
    </citation>
    <scope>NUCLEOTIDE SEQUENCE [LARGE SCALE GENOMIC DNA]</scope>
    <source>
        <strain evidence="3">JCM 16925</strain>
    </source>
</reference>
<name>A0ABP7VLQ3_9ACTN</name>
<protein>
    <submittedName>
        <fullName evidence="2">Uncharacterized protein</fullName>
    </submittedName>
</protein>
<evidence type="ECO:0000313" key="3">
    <source>
        <dbReference type="Proteomes" id="UP001499984"/>
    </source>
</evidence>
<feature type="region of interest" description="Disordered" evidence="1">
    <location>
        <begin position="1"/>
        <end position="142"/>
    </location>
</feature>
<dbReference type="EMBL" id="BAAAZY010000012">
    <property type="protein sequence ID" value="GAA4070040.1"/>
    <property type="molecule type" value="Genomic_DNA"/>
</dbReference>